<evidence type="ECO:0000256" key="6">
    <source>
        <dbReference type="SAM" id="Phobius"/>
    </source>
</evidence>
<accession>A0A1I1W0U9</accession>
<feature type="transmembrane region" description="Helical" evidence="6">
    <location>
        <begin position="119"/>
        <end position="137"/>
    </location>
</feature>
<feature type="transmembrane region" description="Helical" evidence="6">
    <location>
        <begin position="197"/>
        <end position="219"/>
    </location>
</feature>
<feature type="transmembrane region" description="Helical" evidence="6">
    <location>
        <begin position="143"/>
        <end position="162"/>
    </location>
</feature>
<dbReference type="EMBL" id="FOMS01000004">
    <property type="protein sequence ID" value="SFD88807.1"/>
    <property type="molecule type" value="Genomic_DNA"/>
</dbReference>
<dbReference type="SUPFAM" id="SSF103481">
    <property type="entry name" value="Multidrug resistance efflux transporter EmrE"/>
    <property type="match status" value="2"/>
</dbReference>
<dbReference type="Pfam" id="PF00892">
    <property type="entry name" value="EamA"/>
    <property type="match status" value="1"/>
</dbReference>
<dbReference type="InterPro" id="IPR051258">
    <property type="entry name" value="Diverse_Substrate_Transporter"/>
</dbReference>
<evidence type="ECO:0000256" key="5">
    <source>
        <dbReference type="ARBA" id="ARBA00023136"/>
    </source>
</evidence>
<feature type="domain" description="EamA" evidence="7">
    <location>
        <begin position="147"/>
        <end position="274"/>
    </location>
</feature>
<sequence length="280" mass="27683">MRLFLLTALTMVAFAANSVLNRLAVAGAGMDPALFGTVRLLSGALMLAGLCLLRSGSLRFGGPGRVAGVLALLLYMYAFSGAYLALDAGLGALILFGTVQVTMFAGGLSGGERPPPRRWIGAALAFAGLAWLLWPGAGAEVSTGHGLLMAAAGLGWGIYSLAGRGAGDPLQGTAANFILAAPLGLLIGLALPGTGAMGAAGLVLAVLSGAVTSGLGYALWYSVLPRLPASVAAVAQLTVPPIAIAGGALLLGEVPSPAFLTASAVVLGGVALSVLPLGRR</sequence>
<dbReference type="PANTHER" id="PTHR42920">
    <property type="entry name" value="OS03G0707200 PROTEIN-RELATED"/>
    <property type="match status" value="1"/>
</dbReference>
<dbReference type="InterPro" id="IPR000620">
    <property type="entry name" value="EamA_dom"/>
</dbReference>
<evidence type="ECO:0000313" key="8">
    <source>
        <dbReference type="EMBL" id="SFD88807.1"/>
    </source>
</evidence>
<keyword evidence="4 6" id="KW-1133">Transmembrane helix</keyword>
<evidence type="ECO:0000256" key="4">
    <source>
        <dbReference type="ARBA" id="ARBA00022989"/>
    </source>
</evidence>
<organism evidence="8 9">
    <name type="scientific">Roseivivax sediminis</name>
    <dbReference type="NCBI Taxonomy" id="936889"/>
    <lineage>
        <taxon>Bacteria</taxon>
        <taxon>Pseudomonadati</taxon>
        <taxon>Pseudomonadota</taxon>
        <taxon>Alphaproteobacteria</taxon>
        <taxon>Rhodobacterales</taxon>
        <taxon>Roseobacteraceae</taxon>
        <taxon>Roseivivax</taxon>
    </lineage>
</organism>
<feature type="transmembrane region" description="Helical" evidence="6">
    <location>
        <begin position="65"/>
        <end position="84"/>
    </location>
</feature>
<name>A0A1I1W0U9_9RHOB</name>
<gene>
    <name evidence="8" type="ORF">SAMN04515678_10467</name>
</gene>
<reference evidence="8 9" key="1">
    <citation type="submission" date="2016-10" db="EMBL/GenBank/DDBJ databases">
        <authorList>
            <person name="Varghese N."/>
            <person name="Submissions S."/>
        </authorList>
    </citation>
    <scope>NUCLEOTIDE SEQUENCE [LARGE SCALE GENOMIC DNA]</scope>
    <source>
        <strain evidence="9">YIM D21,KCTC 23444,ACCC 10710</strain>
    </source>
</reference>
<evidence type="ECO:0000256" key="1">
    <source>
        <dbReference type="ARBA" id="ARBA00004651"/>
    </source>
</evidence>
<evidence type="ECO:0000256" key="3">
    <source>
        <dbReference type="ARBA" id="ARBA00022692"/>
    </source>
</evidence>
<keyword evidence="5 6" id="KW-0472">Membrane</keyword>
<dbReference type="InterPro" id="IPR037185">
    <property type="entry name" value="EmrE-like"/>
</dbReference>
<evidence type="ECO:0000313" key="9">
    <source>
        <dbReference type="Proteomes" id="UP000325289"/>
    </source>
</evidence>
<feature type="transmembrane region" description="Helical" evidence="6">
    <location>
        <begin position="174"/>
        <end position="191"/>
    </location>
</feature>
<feature type="transmembrane region" description="Helical" evidence="6">
    <location>
        <begin position="231"/>
        <end position="252"/>
    </location>
</feature>
<keyword evidence="9" id="KW-1185">Reference proteome</keyword>
<dbReference type="PANTHER" id="PTHR42920:SF24">
    <property type="entry name" value="AROMATIC AMINO ACID EXPORTER YDDG"/>
    <property type="match status" value="1"/>
</dbReference>
<proteinExistence type="predicted"/>
<dbReference type="OrthoDB" id="321830at2"/>
<dbReference type="RefSeq" id="WP_149755319.1">
    <property type="nucleotide sequence ID" value="NZ_FOMS01000004.1"/>
</dbReference>
<feature type="transmembrane region" description="Helical" evidence="6">
    <location>
        <begin position="258"/>
        <end position="278"/>
    </location>
</feature>
<keyword evidence="3 6" id="KW-0812">Transmembrane</keyword>
<feature type="transmembrane region" description="Helical" evidence="6">
    <location>
        <begin position="90"/>
        <end position="107"/>
    </location>
</feature>
<evidence type="ECO:0000256" key="2">
    <source>
        <dbReference type="ARBA" id="ARBA00022475"/>
    </source>
</evidence>
<comment type="subcellular location">
    <subcellularLocation>
        <location evidence="1">Cell membrane</location>
        <topology evidence="1">Multi-pass membrane protein</topology>
    </subcellularLocation>
</comment>
<dbReference type="GO" id="GO:0005886">
    <property type="term" value="C:plasma membrane"/>
    <property type="evidence" value="ECO:0007669"/>
    <property type="project" value="UniProtKB-SubCell"/>
</dbReference>
<dbReference type="Proteomes" id="UP000325289">
    <property type="component" value="Unassembled WGS sequence"/>
</dbReference>
<feature type="transmembrane region" description="Helical" evidence="6">
    <location>
        <begin position="34"/>
        <end position="53"/>
    </location>
</feature>
<keyword evidence="2" id="KW-1003">Cell membrane</keyword>
<evidence type="ECO:0000259" key="7">
    <source>
        <dbReference type="Pfam" id="PF00892"/>
    </source>
</evidence>
<dbReference type="AlphaFoldDB" id="A0A1I1W0U9"/>
<protein>
    <submittedName>
        <fullName evidence="8">EamA-like transporter family protein</fullName>
    </submittedName>
</protein>